<comment type="function">
    <text evidence="1 11">Catalyzes the NADPH-dependent reduction of ketopantoate into pantoic acid.</text>
</comment>
<reference evidence="15" key="1">
    <citation type="submission" date="2017-02" db="EMBL/GenBank/DDBJ databases">
        <title>Complete genome sequence of Cupriavidus necator strain NH9, a 3-chlorobenzoate degrader.</title>
        <authorList>
            <person name="Moriuchi R."/>
            <person name="Dohra H."/>
            <person name="Ogawa N."/>
        </authorList>
    </citation>
    <scope>NUCLEOTIDE SEQUENCE [LARGE SCALE GENOMIC DNA]</scope>
    <source>
        <strain evidence="15">NH9</strain>
    </source>
</reference>
<name>A0A1U9UPU6_CUPNE</name>
<evidence type="ECO:0000259" key="13">
    <source>
        <dbReference type="Pfam" id="PF08546"/>
    </source>
</evidence>
<evidence type="ECO:0000259" key="12">
    <source>
        <dbReference type="Pfam" id="PF02558"/>
    </source>
</evidence>
<evidence type="ECO:0000256" key="9">
    <source>
        <dbReference type="ARBA" id="ARBA00032024"/>
    </source>
</evidence>
<sequence length="312" mass="32926">MKILVLGAGAMGGYYGARLIEAGADVTFLVRPGRAQALERHGLVVRSELGDFHRPVSTVLAGEVDAQYDLVLLACKAYDLDDAMAAISPAVGSGTAVLPLLNGLGAYDRLDHRFGRERVLGGVSYIATTLAADGTVLHAGRVDRLVVGPRAAQTSALAADFHALVSRAAGARELSGAIEQELWNKWAMIAAGAVMTCLMRGTVADIMKTQDGRRLMLDAMAECLTVAQLCGHAIPEPVAHAMQGRLLDSSSTWAASIMRDIAQGAPRIEADAIVGDLIARAAERGRDLPLSRMAYCHLQVYQGQRAAQQAAG</sequence>
<dbReference type="InterPro" id="IPR051402">
    <property type="entry name" value="KPR-Related"/>
</dbReference>
<evidence type="ECO:0000256" key="10">
    <source>
        <dbReference type="ARBA" id="ARBA00048793"/>
    </source>
</evidence>
<organism evidence="14 15">
    <name type="scientific">Cupriavidus necator</name>
    <name type="common">Alcaligenes eutrophus</name>
    <name type="synonym">Ralstonia eutropha</name>
    <dbReference type="NCBI Taxonomy" id="106590"/>
    <lineage>
        <taxon>Bacteria</taxon>
        <taxon>Pseudomonadati</taxon>
        <taxon>Pseudomonadota</taxon>
        <taxon>Betaproteobacteria</taxon>
        <taxon>Burkholderiales</taxon>
        <taxon>Burkholderiaceae</taxon>
        <taxon>Cupriavidus</taxon>
    </lineage>
</organism>
<dbReference type="NCBIfam" id="TIGR00745">
    <property type="entry name" value="apbA_panE"/>
    <property type="match status" value="1"/>
</dbReference>
<dbReference type="SUPFAM" id="SSF48179">
    <property type="entry name" value="6-phosphogluconate dehydrogenase C-terminal domain-like"/>
    <property type="match status" value="1"/>
</dbReference>
<dbReference type="InterPro" id="IPR013332">
    <property type="entry name" value="KPR_N"/>
</dbReference>
<evidence type="ECO:0000256" key="7">
    <source>
        <dbReference type="ARBA" id="ARBA00022857"/>
    </source>
</evidence>
<dbReference type="PANTHER" id="PTHR21708:SF26">
    <property type="entry name" value="2-DEHYDROPANTOATE 2-REDUCTASE"/>
    <property type="match status" value="1"/>
</dbReference>
<dbReference type="RefSeq" id="WP_078196879.1">
    <property type="nucleotide sequence ID" value="NZ_CP017757.2"/>
</dbReference>
<dbReference type="InterPro" id="IPR008927">
    <property type="entry name" value="6-PGluconate_DH-like_C_sf"/>
</dbReference>
<dbReference type="Pfam" id="PF08546">
    <property type="entry name" value="ApbA_C"/>
    <property type="match status" value="1"/>
</dbReference>
<evidence type="ECO:0000313" key="14">
    <source>
        <dbReference type="EMBL" id="AQV94682.1"/>
    </source>
</evidence>
<dbReference type="InterPro" id="IPR036291">
    <property type="entry name" value="NAD(P)-bd_dom_sf"/>
</dbReference>
<dbReference type="Pfam" id="PF02558">
    <property type="entry name" value="ApbA"/>
    <property type="match status" value="1"/>
</dbReference>
<protein>
    <recommendedName>
        <fullName evidence="5 11">2-dehydropantoate 2-reductase</fullName>
        <ecNumber evidence="4 11">1.1.1.169</ecNumber>
    </recommendedName>
    <alternativeName>
        <fullName evidence="9 11">Ketopantoate reductase</fullName>
    </alternativeName>
</protein>
<dbReference type="GO" id="GO:0005737">
    <property type="term" value="C:cytoplasm"/>
    <property type="evidence" value="ECO:0007669"/>
    <property type="project" value="TreeGrafter"/>
</dbReference>
<dbReference type="AlphaFoldDB" id="A0A1U9UPU6"/>
<keyword evidence="7 11" id="KW-0521">NADP</keyword>
<dbReference type="GO" id="GO:0008677">
    <property type="term" value="F:2-dehydropantoate 2-reductase activity"/>
    <property type="evidence" value="ECO:0007669"/>
    <property type="project" value="UniProtKB-EC"/>
</dbReference>
<evidence type="ECO:0000256" key="6">
    <source>
        <dbReference type="ARBA" id="ARBA00022655"/>
    </source>
</evidence>
<evidence type="ECO:0000256" key="2">
    <source>
        <dbReference type="ARBA" id="ARBA00004994"/>
    </source>
</evidence>
<dbReference type="KEGG" id="cuh:BJN34_12405"/>
<evidence type="ECO:0000256" key="4">
    <source>
        <dbReference type="ARBA" id="ARBA00013014"/>
    </source>
</evidence>
<evidence type="ECO:0000256" key="8">
    <source>
        <dbReference type="ARBA" id="ARBA00023002"/>
    </source>
</evidence>
<dbReference type="UniPathway" id="UPA00028">
    <property type="reaction ID" value="UER00004"/>
</dbReference>
<dbReference type="Gene3D" id="1.10.1040.10">
    <property type="entry name" value="N-(1-d-carboxylethyl)-l-norvaline Dehydrogenase, domain 2"/>
    <property type="match status" value="1"/>
</dbReference>
<dbReference type="PANTHER" id="PTHR21708">
    <property type="entry name" value="PROBABLE 2-DEHYDROPANTOATE 2-REDUCTASE"/>
    <property type="match status" value="1"/>
</dbReference>
<dbReference type="InterPro" id="IPR013752">
    <property type="entry name" value="KPA_reductase"/>
</dbReference>
<comment type="catalytic activity">
    <reaction evidence="10 11">
        <text>(R)-pantoate + NADP(+) = 2-dehydropantoate + NADPH + H(+)</text>
        <dbReference type="Rhea" id="RHEA:16233"/>
        <dbReference type="ChEBI" id="CHEBI:11561"/>
        <dbReference type="ChEBI" id="CHEBI:15378"/>
        <dbReference type="ChEBI" id="CHEBI:15980"/>
        <dbReference type="ChEBI" id="CHEBI:57783"/>
        <dbReference type="ChEBI" id="CHEBI:58349"/>
        <dbReference type="EC" id="1.1.1.169"/>
    </reaction>
</comment>
<comment type="similarity">
    <text evidence="3 11">Belongs to the ketopantoate reductase family.</text>
</comment>
<feature type="domain" description="Ketopantoate reductase N-terminal" evidence="12">
    <location>
        <begin position="3"/>
        <end position="149"/>
    </location>
</feature>
<keyword evidence="6 11" id="KW-0566">Pantothenate biosynthesis</keyword>
<dbReference type="InterPro" id="IPR013328">
    <property type="entry name" value="6PGD_dom2"/>
</dbReference>
<dbReference type="Proteomes" id="UP000189627">
    <property type="component" value="Chromosome 1"/>
</dbReference>
<dbReference type="InterPro" id="IPR003710">
    <property type="entry name" value="ApbA"/>
</dbReference>
<accession>A0A1U9UPU6</accession>
<dbReference type="Gene3D" id="3.40.50.720">
    <property type="entry name" value="NAD(P)-binding Rossmann-like Domain"/>
    <property type="match status" value="1"/>
</dbReference>
<gene>
    <name evidence="14" type="ORF">BJN34_12405</name>
</gene>
<proteinExistence type="inferred from homology"/>
<dbReference type="EC" id="1.1.1.169" evidence="4 11"/>
<dbReference type="FunFam" id="1.10.1040.10:FF:000017">
    <property type="entry name" value="2-dehydropantoate 2-reductase"/>
    <property type="match status" value="1"/>
</dbReference>
<evidence type="ECO:0000256" key="1">
    <source>
        <dbReference type="ARBA" id="ARBA00002919"/>
    </source>
</evidence>
<evidence type="ECO:0000256" key="11">
    <source>
        <dbReference type="RuleBase" id="RU362068"/>
    </source>
</evidence>
<keyword evidence="8 11" id="KW-0560">Oxidoreductase</keyword>
<evidence type="ECO:0000313" key="15">
    <source>
        <dbReference type="Proteomes" id="UP000189627"/>
    </source>
</evidence>
<evidence type="ECO:0000256" key="5">
    <source>
        <dbReference type="ARBA" id="ARBA00019465"/>
    </source>
</evidence>
<dbReference type="SUPFAM" id="SSF51735">
    <property type="entry name" value="NAD(P)-binding Rossmann-fold domains"/>
    <property type="match status" value="1"/>
</dbReference>
<dbReference type="OrthoDB" id="9796561at2"/>
<evidence type="ECO:0000256" key="3">
    <source>
        <dbReference type="ARBA" id="ARBA00007870"/>
    </source>
</evidence>
<dbReference type="GO" id="GO:0015940">
    <property type="term" value="P:pantothenate biosynthetic process"/>
    <property type="evidence" value="ECO:0007669"/>
    <property type="project" value="UniProtKB-UniPathway"/>
</dbReference>
<dbReference type="EMBL" id="CP017757">
    <property type="protein sequence ID" value="AQV94682.1"/>
    <property type="molecule type" value="Genomic_DNA"/>
</dbReference>
<comment type="pathway">
    <text evidence="2 11">Cofactor biosynthesis; (R)-pantothenate biosynthesis; (R)-pantoate from 3-methyl-2-oxobutanoate: step 2/2.</text>
</comment>
<dbReference type="FunFam" id="3.40.50.720:FF:000307">
    <property type="entry name" value="2-dehydropantoate 2-reductase"/>
    <property type="match status" value="1"/>
</dbReference>
<feature type="domain" description="Ketopantoate reductase C-terminal" evidence="13">
    <location>
        <begin position="178"/>
        <end position="301"/>
    </location>
</feature>